<protein>
    <submittedName>
        <fullName evidence="1">Uncharacterized protein</fullName>
    </submittedName>
</protein>
<organism evidence="1 2">
    <name type="scientific">Coemansia pectinata</name>
    <dbReference type="NCBI Taxonomy" id="1052879"/>
    <lineage>
        <taxon>Eukaryota</taxon>
        <taxon>Fungi</taxon>
        <taxon>Fungi incertae sedis</taxon>
        <taxon>Zoopagomycota</taxon>
        <taxon>Kickxellomycotina</taxon>
        <taxon>Kickxellomycetes</taxon>
        <taxon>Kickxellales</taxon>
        <taxon>Kickxellaceae</taxon>
        <taxon>Coemansia</taxon>
    </lineage>
</organism>
<gene>
    <name evidence="1" type="ORF">GGI19_005795</name>
</gene>
<dbReference type="EMBL" id="JANBUH010000862">
    <property type="protein sequence ID" value="KAJ2749168.1"/>
    <property type="molecule type" value="Genomic_DNA"/>
</dbReference>
<sequence>ARPKVQACLKGLPIASWRNEFPEVAINAKLAHLHEENFKHEIDFKFDRMTEHCVELGRLAVSLYKGLFANKLGTRYYGTGIKANPSANLDDPFLTELMYDQQQPTSASDNNSALINPFETRSQEWEIISKDLLRVINETKMEMVNWKDTPKQSQ</sequence>
<proteinExistence type="predicted"/>
<feature type="non-terminal residue" evidence="1">
    <location>
        <position position="1"/>
    </location>
</feature>
<name>A0A9W8GTL8_9FUNG</name>
<dbReference type="Proteomes" id="UP001140011">
    <property type="component" value="Unassembled WGS sequence"/>
</dbReference>
<evidence type="ECO:0000313" key="1">
    <source>
        <dbReference type="EMBL" id="KAJ2749168.1"/>
    </source>
</evidence>
<accession>A0A9W8GTL8</accession>
<reference evidence="1" key="1">
    <citation type="submission" date="2022-07" db="EMBL/GenBank/DDBJ databases">
        <title>Phylogenomic reconstructions and comparative analyses of Kickxellomycotina fungi.</title>
        <authorList>
            <person name="Reynolds N.K."/>
            <person name="Stajich J.E."/>
            <person name="Barry K."/>
            <person name="Grigoriev I.V."/>
            <person name="Crous P."/>
            <person name="Smith M.E."/>
        </authorList>
    </citation>
    <scope>NUCLEOTIDE SEQUENCE</scope>
    <source>
        <strain evidence="1">BCRC 34297</strain>
    </source>
</reference>
<comment type="caution">
    <text evidence="1">The sequence shown here is derived from an EMBL/GenBank/DDBJ whole genome shotgun (WGS) entry which is preliminary data.</text>
</comment>
<keyword evidence="2" id="KW-1185">Reference proteome</keyword>
<dbReference type="AlphaFoldDB" id="A0A9W8GTL8"/>
<evidence type="ECO:0000313" key="2">
    <source>
        <dbReference type="Proteomes" id="UP001140011"/>
    </source>
</evidence>